<evidence type="ECO:0000313" key="2">
    <source>
        <dbReference type="Proteomes" id="UP000886520"/>
    </source>
</evidence>
<keyword evidence="2" id="KW-1185">Reference proteome</keyword>
<dbReference type="AlphaFoldDB" id="A0A9D4ZPS8"/>
<accession>A0A9D4ZPS8</accession>
<name>A0A9D4ZPS8_ADICA</name>
<dbReference type="EMBL" id="JABFUD020000004">
    <property type="protein sequence ID" value="KAI5081356.1"/>
    <property type="molecule type" value="Genomic_DNA"/>
</dbReference>
<evidence type="ECO:0000313" key="1">
    <source>
        <dbReference type="EMBL" id="KAI5081356.1"/>
    </source>
</evidence>
<gene>
    <name evidence="1" type="ORF">GOP47_0004539</name>
</gene>
<comment type="caution">
    <text evidence="1">The sequence shown here is derived from an EMBL/GenBank/DDBJ whole genome shotgun (WGS) entry which is preliminary data.</text>
</comment>
<dbReference type="Proteomes" id="UP000886520">
    <property type="component" value="Chromosome 4"/>
</dbReference>
<protein>
    <submittedName>
        <fullName evidence="1">Uncharacterized protein</fullName>
    </submittedName>
</protein>
<sequence length="130" mass="12906">MRVGGPIDAAFGGSYASSGGEGVVVARVQGGSGDGALGCPAHFGTKKKVGLDKFFPLRLGCLRSCRGRIARQDIGDGCAVLATGGQSCGSWTPAPCGDDGWPLALCILAGMGVVADSGCVRLAALVDGHL</sequence>
<proteinExistence type="predicted"/>
<organism evidence="1 2">
    <name type="scientific">Adiantum capillus-veneris</name>
    <name type="common">Maidenhair fern</name>
    <dbReference type="NCBI Taxonomy" id="13818"/>
    <lineage>
        <taxon>Eukaryota</taxon>
        <taxon>Viridiplantae</taxon>
        <taxon>Streptophyta</taxon>
        <taxon>Embryophyta</taxon>
        <taxon>Tracheophyta</taxon>
        <taxon>Polypodiopsida</taxon>
        <taxon>Polypodiidae</taxon>
        <taxon>Polypodiales</taxon>
        <taxon>Pteridineae</taxon>
        <taxon>Pteridaceae</taxon>
        <taxon>Vittarioideae</taxon>
        <taxon>Adiantum</taxon>
    </lineage>
</organism>
<reference evidence="1" key="1">
    <citation type="submission" date="2021-01" db="EMBL/GenBank/DDBJ databases">
        <title>Adiantum capillus-veneris genome.</title>
        <authorList>
            <person name="Fang Y."/>
            <person name="Liao Q."/>
        </authorList>
    </citation>
    <scope>NUCLEOTIDE SEQUENCE</scope>
    <source>
        <strain evidence="1">H3</strain>
        <tissue evidence="1">Leaf</tissue>
    </source>
</reference>